<reference evidence="2 3" key="1">
    <citation type="submission" date="2020-08" db="EMBL/GenBank/DDBJ databases">
        <title>The genome sequence of Novosphingobium flavum 4Y4.</title>
        <authorList>
            <person name="Liu Y."/>
        </authorList>
    </citation>
    <scope>NUCLEOTIDE SEQUENCE [LARGE SCALE GENOMIC DNA]</scope>
    <source>
        <strain evidence="2 3">4Y4</strain>
    </source>
</reference>
<dbReference type="EMBL" id="JACLAU010000025">
    <property type="protein sequence ID" value="MBC2652728.1"/>
    <property type="molecule type" value="Genomic_DNA"/>
</dbReference>
<evidence type="ECO:0000313" key="3">
    <source>
        <dbReference type="Proteomes" id="UP000520156"/>
    </source>
</evidence>
<proteinExistence type="predicted"/>
<name>A0A7X1KCX7_9SPHN</name>
<keyword evidence="3" id="KW-1185">Reference proteome</keyword>
<dbReference type="RefSeq" id="WP_185684153.1">
    <property type="nucleotide sequence ID" value="NZ_JACLAU010000025.1"/>
</dbReference>
<sequence>MVDYFSLALTHALMALAVWRLLLRDDLDQDPDPAQERASDGRRPRPATGVSRTLRLPNEATDSHGPGAGTGSDSHA</sequence>
<dbReference type="Proteomes" id="UP000520156">
    <property type="component" value="Unassembled WGS sequence"/>
</dbReference>
<feature type="region of interest" description="Disordered" evidence="1">
    <location>
        <begin position="28"/>
        <end position="76"/>
    </location>
</feature>
<accession>A0A7X1KCX7</accession>
<evidence type="ECO:0000313" key="2">
    <source>
        <dbReference type="EMBL" id="MBC2652728.1"/>
    </source>
</evidence>
<organism evidence="2 3">
    <name type="scientific">Novosphingobium aerophilum</name>
    <dbReference type="NCBI Taxonomy" id="2839843"/>
    <lineage>
        <taxon>Bacteria</taxon>
        <taxon>Pseudomonadati</taxon>
        <taxon>Pseudomonadota</taxon>
        <taxon>Alphaproteobacteria</taxon>
        <taxon>Sphingomonadales</taxon>
        <taxon>Sphingomonadaceae</taxon>
        <taxon>Novosphingobium</taxon>
    </lineage>
</organism>
<evidence type="ECO:0000256" key="1">
    <source>
        <dbReference type="SAM" id="MobiDB-lite"/>
    </source>
</evidence>
<protein>
    <submittedName>
        <fullName evidence="2">Uncharacterized protein</fullName>
    </submittedName>
</protein>
<dbReference type="AlphaFoldDB" id="A0A7X1KCX7"/>
<gene>
    <name evidence="2" type="ORF">H7F49_13580</name>
</gene>
<comment type="caution">
    <text evidence="2">The sequence shown here is derived from an EMBL/GenBank/DDBJ whole genome shotgun (WGS) entry which is preliminary data.</text>
</comment>
<feature type="compositionally biased region" description="Basic and acidic residues" evidence="1">
    <location>
        <begin position="34"/>
        <end position="43"/>
    </location>
</feature>